<dbReference type="PANTHER" id="PTHR46580:SF4">
    <property type="entry name" value="ATP_GTP-BINDING PROTEIN"/>
    <property type="match status" value="1"/>
</dbReference>
<dbReference type="Pfam" id="PF13517">
    <property type="entry name" value="FG-GAP_3"/>
    <property type="match status" value="2"/>
</dbReference>
<reference evidence="4" key="1">
    <citation type="submission" date="2021-01" db="EMBL/GenBank/DDBJ databases">
        <title>Whole genome shotgun sequence of Actinoplanes nipponensis NBRC 14063.</title>
        <authorList>
            <person name="Komaki H."/>
            <person name="Tamura T."/>
        </authorList>
    </citation>
    <scope>NUCLEOTIDE SEQUENCE</scope>
    <source>
        <strain evidence="4">NBRC 14063</strain>
    </source>
</reference>
<dbReference type="SUPFAM" id="SSF51445">
    <property type="entry name" value="(Trans)glycosidases"/>
    <property type="match status" value="1"/>
</dbReference>
<dbReference type="Gene3D" id="2.130.10.130">
    <property type="entry name" value="Integrin alpha, N-terminal"/>
    <property type="match status" value="2"/>
</dbReference>
<dbReference type="RefSeq" id="WP_203776667.1">
    <property type="nucleotide sequence ID" value="NZ_BOMQ01000095.1"/>
</dbReference>
<protein>
    <recommendedName>
        <fullName evidence="3">Rv2525c-like glycoside hydrolase-like domain-containing protein</fullName>
    </recommendedName>
</protein>
<feature type="domain" description="Rv2525c-like glycoside hydrolase-like" evidence="3">
    <location>
        <begin position="57"/>
        <end position="261"/>
    </location>
</feature>
<evidence type="ECO:0000313" key="5">
    <source>
        <dbReference type="Proteomes" id="UP000647172"/>
    </source>
</evidence>
<gene>
    <name evidence="4" type="ORF">Ani05nite_76660</name>
</gene>
<dbReference type="AlphaFoldDB" id="A0A919JRJ1"/>
<dbReference type="InterPro" id="IPR013517">
    <property type="entry name" value="FG-GAP"/>
</dbReference>
<dbReference type="EMBL" id="BOMQ01000095">
    <property type="protein sequence ID" value="GIE54132.1"/>
    <property type="molecule type" value="Genomic_DNA"/>
</dbReference>
<name>A0A919JRJ1_9ACTN</name>
<comment type="caution">
    <text evidence="4">The sequence shown here is derived from an EMBL/GenBank/DDBJ whole genome shotgun (WGS) entry which is preliminary data.</text>
</comment>
<dbReference type="InterPro" id="IPR017853">
    <property type="entry name" value="GH"/>
</dbReference>
<dbReference type="PANTHER" id="PTHR46580">
    <property type="entry name" value="SENSOR KINASE-RELATED"/>
    <property type="match status" value="1"/>
</dbReference>
<sequence>MDGMLPTVRRTLAVLVLAAPMALTGPAASAAPGGQPGTITGSGFDACTAPPSATMTAWLASPYRAVGIYFGGNNRGCAQPELTADWVTEQQAAGWHLVPLYVGPQASCTTSNKKNLIDNTQAAAQGRAAADDAVTQATALGLAPESALIYDMEAYRTDDATCRTGVLSFLSAWTARLHDRGYLSGFYGSMGSGVADQVTTYDAVGYARPDYLDFARWDGVATVSDPAIPAGYWAPHRRMKQYRGGHDETWGGVTINIDNDYLDLAPLPPARFADFTGNGWSDVLARATSTGVLSVHPGNGSFVDTAARRSLGTGWTAMNAIVRIGDLDGDGHEDLVARQSSNGDLWFYPGTGAGLGARTRIGTQWTGMREITGAGDFDRDGTPDLLAVRSSDGKLFLYPGRGSVRLGARVEVGSSGWNAMSELTGPGDFDGDGSADLVARNTSTSVLYLYPGRGTGFAARRQIGTGWGGMRDVLGAGDFDRDGRTDLVAVQTSTGRLLLYRGTGSALRAGVQIATGFGGLAPVA</sequence>
<dbReference type="InterPro" id="IPR028994">
    <property type="entry name" value="Integrin_alpha_N"/>
</dbReference>
<feature type="signal peptide" evidence="2">
    <location>
        <begin position="1"/>
        <end position="30"/>
    </location>
</feature>
<feature type="chain" id="PRO_5037287230" description="Rv2525c-like glycoside hydrolase-like domain-containing protein" evidence="2">
    <location>
        <begin position="31"/>
        <end position="524"/>
    </location>
</feature>
<evidence type="ECO:0000256" key="1">
    <source>
        <dbReference type="ARBA" id="ARBA00022729"/>
    </source>
</evidence>
<evidence type="ECO:0000313" key="4">
    <source>
        <dbReference type="EMBL" id="GIE54132.1"/>
    </source>
</evidence>
<evidence type="ECO:0000259" key="3">
    <source>
        <dbReference type="Pfam" id="PF08924"/>
    </source>
</evidence>
<dbReference type="Proteomes" id="UP000647172">
    <property type="component" value="Unassembled WGS sequence"/>
</dbReference>
<dbReference type="InterPro" id="IPR015020">
    <property type="entry name" value="Rv2525c-like_Glyco_Hydro-like"/>
</dbReference>
<keyword evidence="5" id="KW-1185">Reference proteome</keyword>
<evidence type="ECO:0000256" key="2">
    <source>
        <dbReference type="SAM" id="SignalP"/>
    </source>
</evidence>
<keyword evidence="1 2" id="KW-0732">Signal</keyword>
<proteinExistence type="predicted"/>
<dbReference type="Pfam" id="PF08924">
    <property type="entry name" value="Rv2525c_GlyHyd-like"/>
    <property type="match status" value="1"/>
</dbReference>
<dbReference type="Gene3D" id="3.20.20.80">
    <property type="entry name" value="Glycosidases"/>
    <property type="match status" value="1"/>
</dbReference>
<accession>A0A919JRJ1</accession>
<dbReference type="SUPFAM" id="SSF69318">
    <property type="entry name" value="Integrin alpha N-terminal domain"/>
    <property type="match status" value="1"/>
</dbReference>
<organism evidence="4 5">
    <name type="scientific">Actinoplanes nipponensis</name>
    <dbReference type="NCBI Taxonomy" id="135950"/>
    <lineage>
        <taxon>Bacteria</taxon>
        <taxon>Bacillati</taxon>
        <taxon>Actinomycetota</taxon>
        <taxon>Actinomycetes</taxon>
        <taxon>Micromonosporales</taxon>
        <taxon>Micromonosporaceae</taxon>
        <taxon>Actinoplanes</taxon>
    </lineage>
</organism>